<feature type="compositionally biased region" description="Polar residues" evidence="2">
    <location>
        <begin position="124"/>
        <end position="134"/>
    </location>
</feature>
<reference evidence="4 5" key="1">
    <citation type="journal article" date="2008" name="Science">
        <title>The Physcomitrella genome reveals evolutionary insights into the conquest of land by plants.</title>
        <authorList>
            <person name="Rensing S."/>
            <person name="Lang D."/>
            <person name="Zimmer A."/>
            <person name="Terry A."/>
            <person name="Salamov A."/>
            <person name="Shapiro H."/>
            <person name="Nishiyama T."/>
            <person name="Perroud P.-F."/>
            <person name="Lindquist E."/>
            <person name="Kamisugi Y."/>
            <person name="Tanahashi T."/>
            <person name="Sakakibara K."/>
            <person name="Fujita T."/>
            <person name="Oishi K."/>
            <person name="Shin-I T."/>
            <person name="Kuroki Y."/>
            <person name="Toyoda A."/>
            <person name="Suzuki Y."/>
            <person name="Hashimoto A."/>
            <person name="Yamaguchi K."/>
            <person name="Sugano A."/>
            <person name="Kohara Y."/>
            <person name="Fujiyama A."/>
            <person name="Anterola A."/>
            <person name="Aoki S."/>
            <person name="Ashton N."/>
            <person name="Barbazuk W.B."/>
            <person name="Barker E."/>
            <person name="Bennetzen J."/>
            <person name="Bezanilla M."/>
            <person name="Blankenship R."/>
            <person name="Cho S.H."/>
            <person name="Dutcher S."/>
            <person name="Estelle M."/>
            <person name="Fawcett J.A."/>
            <person name="Gundlach H."/>
            <person name="Hanada K."/>
            <person name="Heyl A."/>
            <person name="Hicks K.A."/>
            <person name="Hugh J."/>
            <person name="Lohr M."/>
            <person name="Mayer K."/>
            <person name="Melkozernov A."/>
            <person name="Murata T."/>
            <person name="Nelson D."/>
            <person name="Pils B."/>
            <person name="Prigge M."/>
            <person name="Reiss B."/>
            <person name="Renner T."/>
            <person name="Rombauts S."/>
            <person name="Rushton P."/>
            <person name="Sanderfoot A."/>
            <person name="Schween G."/>
            <person name="Shiu S.-H."/>
            <person name="Stueber K."/>
            <person name="Theodoulou F.L."/>
            <person name="Tu H."/>
            <person name="Van de Peer Y."/>
            <person name="Verrier P.J."/>
            <person name="Waters E."/>
            <person name="Wood A."/>
            <person name="Yang L."/>
            <person name="Cove D."/>
            <person name="Cuming A."/>
            <person name="Hasebe M."/>
            <person name="Lucas S."/>
            <person name="Mishler D.B."/>
            <person name="Reski R."/>
            <person name="Grigoriev I."/>
            <person name="Quatrano R.S."/>
            <person name="Boore J.L."/>
        </authorList>
    </citation>
    <scope>NUCLEOTIDE SEQUENCE [LARGE SCALE GENOMIC DNA]</scope>
    <source>
        <strain evidence="4 5">cv. Gransden 2004</strain>
    </source>
</reference>
<feature type="region of interest" description="Disordered" evidence="2">
    <location>
        <begin position="116"/>
        <end position="148"/>
    </location>
</feature>
<keyword evidence="1" id="KW-0862">Zinc</keyword>
<dbReference type="InterPro" id="IPR013087">
    <property type="entry name" value="Znf_C2H2_type"/>
</dbReference>
<reference evidence="4 5" key="2">
    <citation type="journal article" date="2018" name="Plant J.">
        <title>The Physcomitrella patens chromosome-scale assembly reveals moss genome structure and evolution.</title>
        <authorList>
            <person name="Lang D."/>
            <person name="Ullrich K.K."/>
            <person name="Murat F."/>
            <person name="Fuchs J."/>
            <person name="Jenkins J."/>
            <person name="Haas F.B."/>
            <person name="Piednoel M."/>
            <person name="Gundlach H."/>
            <person name="Van Bel M."/>
            <person name="Meyberg R."/>
            <person name="Vives C."/>
            <person name="Morata J."/>
            <person name="Symeonidi A."/>
            <person name="Hiss M."/>
            <person name="Muchero W."/>
            <person name="Kamisugi Y."/>
            <person name="Saleh O."/>
            <person name="Blanc G."/>
            <person name="Decker E.L."/>
            <person name="van Gessel N."/>
            <person name="Grimwood J."/>
            <person name="Hayes R.D."/>
            <person name="Graham S.W."/>
            <person name="Gunter L.E."/>
            <person name="McDaniel S.F."/>
            <person name="Hoernstein S.N.W."/>
            <person name="Larsson A."/>
            <person name="Li F.W."/>
            <person name="Perroud P.F."/>
            <person name="Phillips J."/>
            <person name="Ranjan P."/>
            <person name="Rokshar D.S."/>
            <person name="Rothfels C.J."/>
            <person name="Schneider L."/>
            <person name="Shu S."/>
            <person name="Stevenson D.W."/>
            <person name="Thummler F."/>
            <person name="Tillich M."/>
            <person name="Villarreal Aguilar J.C."/>
            <person name="Widiez T."/>
            <person name="Wong G.K."/>
            <person name="Wymore A."/>
            <person name="Zhang Y."/>
            <person name="Zimmer A.D."/>
            <person name="Quatrano R.S."/>
            <person name="Mayer K.F.X."/>
            <person name="Goodstein D."/>
            <person name="Casacuberta J.M."/>
            <person name="Vandepoele K."/>
            <person name="Reski R."/>
            <person name="Cuming A.C."/>
            <person name="Tuskan G.A."/>
            <person name="Maumus F."/>
            <person name="Salse J."/>
            <person name="Schmutz J."/>
            <person name="Rensing S.A."/>
        </authorList>
    </citation>
    <scope>NUCLEOTIDE SEQUENCE [LARGE SCALE GENOMIC DNA]</scope>
    <source>
        <strain evidence="4 5">cv. Gransden 2004</strain>
    </source>
</reference>
<dbReference type="Proteomes" id="UP000006727">
    <property type="component" value="Chromosome 20"/>
</dbReference>
<dbReference type="AlphaFoldDB" id="A0A7I4C4G7"/>
<feature type="region of interest" description="Disordered" evidence="2">
    <location>
        <begin position="244"/>
        <end position="266"/>
    </location>
</feature>
<feature type="region of interest" description="Disordered" evidence="2">
    <location>
        <begin position="14"/>
        <end position="33"/>
    </location>
</feature>
<dbReference type="GO" id="GO:0008270">
    <property type="term" value="F:zinc ion binding"/>
    <property type="evidence" value="ECO:0007669"/>
    <property type="project" value="UniProtKB-KW"/>
</dbReference>
<protein>
    <recommendedName>
        <fullName evidence="3">C2H2-type domain-containing protein</fullName>
    </recommendedName>
</protein>
<accession>A0A7I4C4G7</accession>
<dbReference type="EnsemblPlants" id="Pp3c20_10790V3.2">
    <property type="protein sequence ID" value="Pp3c20_10790V3.2"/>
    <property type="gene ID" value="Pp3c20_10790"/>
</dbReference>
<keyword evidence="1" id="KW-0863">Zinc-finger</keyword>
<dbReference type="PANTHER" id="PTHR45730">
    <property type="entry name" value="ZINC FINGER PROTEIN JAGGED"/>
    <property type="match status" value="1"/>
</dbReference>
<dbReference type="PANTHER" id="PTHR45730:SF32">
    <property type="entry name" value="ZINC FINGER PROTEIN JAGGED"/>
    <property type="match status" value="1"/>
</dbReference>
<evidence type="ECO:0000256" key="2">
    <source>
        <dbReference type="SAM" id="MobiDB-lite"/>
    </source>
</evidence>
<evidence type="ECO:0000313" key="4">
    <source>
        <dbReference type="EnsemblPlants" id="Pp3c20_10790V3.2"/>
    </source>
</evidence>
<dbReference type="PROSITE" id="PS00028">
    <property type="entry name" value="ZINC_FINGER_C2H2_1"/>
    <property type="match status" value="1"/>
</dbReference>
<dbReference type="GO" id="GO:0003700">
    <property type="term" value="F:DNA-binding transcription factor activity"/>
    <property type="evidence" value="ECO:0007669"/>
    <property type="project" value="InterPro"/>
</dbReference>
<dbReference type="InterPro" id="IPR036236">
    <property type="entry name" value="Znf_C2H2_sf"/>
</dbReference>
<feature type="domain" description="C2H2-type" evidence="3">
    <location>
        <begin position="41"/>
        <end position="68"/>
    </location>
</feature>
<dbReference type="Pfam" id="PF13912">
    <property type="entry name" value="zf-C2H2_6"/>
    <property type="match status" value="1"/>
</dbReference>
<sequence>MIWRSVFFLEGADNSGSKRKRRSVDEGSTTDEEGDVSKTLYECRFCNMRFAKSQALGGHMNRHRQEREKEQYQHAQQLVSSMAQQQQMPRTWTSMAAELNPLSAGVALARLSTQLTANPRPDGSRSQIPPQISFNSTPPPINMSSSSSIPSSMSSSYFFPSSSSSNNLHHLQWNVDEFNTTIPRSGSQEGLNVMDFSLQGTSLRDDFLSDVLQSRQDGGSFMGSQFSNMPPLMSRGLSSVETGSFYSGGEESVQEKSGTAGLQFDNNHSSLQQSSIRMNGMLQHSTCSSSPLHSSLMNSDIHHDAKSLANSFARVRTSAPGHTFLMQCNDTVEFN</sequence>
<dbReference type="Gene3D" id="3.30.160.60">
    <property type="entry name" value="Classic Zinc Finger"/>
    <property type="match status" value="1"/>
</dbReference>
<evidence type="ECO:0000256" key="1">
    <source>
        <dbReference type="PROSITE-ProRule" id="PRU00042"/>
    </source>
</evidence>
<dbReference type="EMBL" id="ABEU02000020">
    <property type="status" value="NOT_ANNOTATED_CDS"/>
    <property type="molecule type" value="Genomic_DNA"/>
</dbReference>
<dbReference type="SUPFAM" id="SSF57667">
    <property type="entry name" value="beta-beta-alpha zinc fingers"/>
    <property type="match status" value="1"/>
</dbReference>
<dbReference type="PROSITE" id="PS50157">
    <property type="entry name" value="ZINC_FINGER_C2H2_2"/>
    <property type="match status" value="1"/>
</dbReference>
<reference evidence="4" key="3">
    <citation type="submission" date="2020-12" db="UniProtKB">
        <authorList>
            <consortium name="EnsemblPlants"/>
        </authorList>
    </citation>
    <scope>IDENTIFICATION</scope>
</reference>
<organism evidence="4 5">
    <name type="scientific">Physcomitrium patens</name>
    <name type="common">Spreading-leaved earth moss</name>
    <name type="synonym">Physcomitrella patens</name>
    <dbReference type="NCBI Taxonomy" id="3218"/>
    <lineage>
        <taxon>Eukaryota</taxon>
        <taxon>Viridiplantae</taxon>
        <taxon>Streptophyta</taxon>
        <taxon>Embryophyta</taxon>
        <taxon>Bryophyta</taxon>
        <taxon>Bryophytina</taxon>
        <taxon>Bryopsida</taxon>
        <taxon>Funariidae</taxon>
        <taxon>Funariales</taxon>
        <taxon>Funariaceae</taxon>
        <taxon>Physcomitrium</taxon>
    </lineage>
</organism>
<dbReference type="InterPro" id="IPR045320">
    <property type="entry name" value="JAGGED/SL1-like"/>
</dbReference>
<keyword evidence="1" id="KW-0479">Metal-binding</keyword>
<name>A0A7I4C4G7_PHYPA</name>
<gene>
    <name evidence="4" type="primary">LOC112272956</name>
</gene>
<evidence type="ECO:0000259" key="3">
    <source>
        <dbReference type="PROSITE" id="PS50157"/>
    </source>
</evidence>
<evidence type="ECO:0000313" key="5">
    <source>
        <dbReference type="Proteomes" id="UP000006727"/>
    </source>
</evidence>
<proteinExistence type="predicted"/>
<keyword evidence="5" id="KW-1185">Reference proteome</keyword>
<dbReference type="Gramene" id="Pp3c20_10790V3.2">
    <property type="protein sequence ID" value="Pp3c20_10790V3.2"/>
    <property type="gene ID" value="Pp3c20_10790"/>
</dbReference>